<dbReference type="RefSeq" id="WP_110482168.1">
    <property type="nucleotide sequence ID" value="NZ_CP024988.1"/>
</dbReference>
<feature type="compositionally biased region" description="Gly residues" evidence="1">
    <location>
        <begin position="339"/>
        <end position="348"/>
    </location>
</feature>
<name>A0A2Z3YQQ1_9CORY</name>
<reference evidence="3" key="1">
    <citation type="submission" date="2017-11" db="EMBL/GenBank/DDBJ databases">
        <title>Otitis media/interna in a cat caused by the recently described species Corynebacterium provencense.</title>
        <authorList>
            <person name="Kittl S."/>
            <person name="Brodard I."/>
            <person name="Rychener L."/>
            <person name="Jores J."/>
            <person name="Roosje P."/>
            <person name="Gobeli Brawand S."/>
        </authorList>
    </citation>
    <scope>NUCLEOTIDE SEQUENCE [LARGE SCALE GENOMIC DNA]</scope>
    <source>
        <strain evidence="3">17KM38</strain>
    </source>
</reference>
<dbReference type="KEGG" id="cpre:Csp1_23960"/>
<feature type="region of interest" description="Disordered" evidence="1">
    <location>
        <begin position="334"/>
        <end position="358"/>
    </location>
</feature>
<evidence type="ECO:0000313" key="3">
    <source>
        <dbReference type="Proteomes" id="UP000247696"/>
    </source>
</evidence>
<dbReference type="EMBL" id="CP024988">
    <property type="protein sequence ID" value="AWT27146.1"/>
    <property type="molecule type" value="Genomic_DNA"/>
</dbReference>
<dbReference type="OrthoDB" id="4392217at2"/>
<dbReference type="STRING" id="1737425.GCA_900049755_01471"/>
<dbReference type="AlphaFoldDB" id="A0A2Z3YQQ1"/>
<sequence length="358" mass="40057">MFFRGLRHRREMQDSTPDTMFPHLPRRSADILRDEALRELHRLGYRTSWRPDGYISATRGDTTELVGLDNLSLQVAQETELGEEPGRREIAERVRRMLDAVSHRIDPETLTEAEFLRMLKVRVVNREMLSSVTAENGQQFSRTTRAWTDELVTSLVIDTPTTVMTVTDRTLAARHLDTDADLGDLWHAGHRNLWQELVDAEVDVNEIHGDDPGANFWVVESSSFFLASAVLFLEDLLPRWIPDLDTSDGVMVAVPHRHLLLLRAVTTGNDLLTGINTVSSVAVVQFTESPGPVTPKLHLFRDGAEVLPFTDITDNGDGQRVIQVYPDDYLMDRINEGRPPGGSAGPGLPGFPDPDGGY</sequence>
<keyword evidence="3" id="KW-1185">Reference proteome</keyword>
<proteinExistence type="predicted"/>
<organism evidence="2 3">
    <name type="scientific">Corynebacterium provencense</name>
    <dbReference type="NCBI Taxonomy" id="1737425"/>
    <lineage>
        <taxon>Bacteria</taxon>
        <taxon>Bacillati</taxon>
        <taxon>Actinomycetota</taxon>
        <taxon>Actinomycetes</taxon>
        <taxon>Mycobacteriales</taxon>
        <taxon>Corynebacteriaceae</taxon>
        <taxon>Corynebacterium</taxon>
    </lineage>
</organism>
<gene>
    <name evidence="2" type="ORF">Csp1_23960</name>
</gene>
<evidence type="ECO:0000256" key="1">
    <source>
        <dbReference type="SAM" id="MobiDB-lite"/>
    </source>
</evidence>
<evidence type="ECO:0000313" key="2">
    <source>
        <dbReference type="EMBL" id="AWT27146.1"/>
    </source>
</evidence>
<accession>A0A2Z3YQQ1</accession>
<protein>
    <submittedName>
        <fullName evidence="2">Uncharacterized protein</fullName>
    </submittedName>
</protein>
<dbReference type="Proteomes" id="UP000247696">
    <property type="component" value="Chromosome"/>
</dbReference>